<gene>
    <name evidence="2" type="ORF">DAEQUDRAFT_765800</name>
</gene>
<protein>
    <submittedName>
        <fullName evidence="2">Uncharacterized protein</fullName>
    </submittedName>
</protein>
<feature type="compositionally biased region" description="Basic and acidic residues" evidence="1">
    <location>
        <begin position="85"/>
        <end position="94"/>
    </location>
</feature>
<dbReference type="Proteomes" id="UP000076727">
    <property type="component" value="Unassembled WGS sequence"/>
</dbReference>
<dbReference type="STRING" id="1314783.A0A165Q5B0"/>
<evidence type="ECO:0000313" key="2">
    <source>
        <dbReference type="EMBL" id="KZT69018.1"/>
    </source>
</evidence>
<organism evidence="2 3">
    <name type="scientific">Daedalea quercina L-15889</name>
    <dbReference type="NCBI Taxonomy" id="1314783"/>
    <lineage>
        <taxon>Eukaryota</taxon>
        <taxon>Fungi</taxon>
        <taxon>Dikarya</taxon>
        <taxon>Basidiomycota</taxon>
        <taxon>Agaricomycotina</taxon>
        <taxon>Agaricomycetes</taxon>
        <taxon>Polyporales</taxon>
        <taxon>Fomitopsis</taxon>
    </lineage>
</organism>
<dbReference type="OrthoDB" id="3269397at2759"/>
<feature type="compositionally biased region" description="Low complexity" evidence="1">
    <location>
        <begin position="25"/>
        <end position="34"/>
    </location>
</feature>
<sequence>MPPPIVMAAALREHERRPERRRSRSPPVASRSYAPTPPTPSSPHPSVLPAKPAWSRRSTRQAGTPTVESPSTTAKPALPSHSQTKPKDEPDHPELKALAVEIAQAHAQRLKAAKEYKEKWLEGRRIIHEFEVVDFDFRAAEMRRIIADDQLERAKAGELGIEYNGVPAELPAQVS</sequence>
<keyword evidence="3" id="KW-1185">Reference proteome</keyword>
<evidence type="ECO:0000256" key="1">
    <source>
        <dbReference type="SAM" id="MobiDB-lite"/>
    </source>
</evidence>
<feature type="compositionally biased region" description="Polar residues" evidence="1">
    <location>
        <begin position="60"/>
        <end position="74"/>
    </location>
</feature>
<dbReference type="EMBL" id="KV429061">
    <property type="protein sequence ID" value="KZT69018.1"/>
    <property type="molecule type" value="Genomic_DNA"/>
</dbReference>
<feature type="region of interest" description="Disordered" evidence="1">
    <location>
        <begin position="1"/>
        <end position="94"/>
    </location>
</feature>
<accession>A0A165Q5B0</accession>
<evidence type="ECO:0000313" key="3">
    <source>
        <dbReference type="Proteomes" id="UP000076727"/>
    </source>
</evidence>
<dbReference type="AlphaFoldDB" id="A0A165Q5B0"/>
<proteinExistence type="predicted"/>
<reference evidence="2 3" key="1">
    <citation type="journal article" date="2016" name="Mol. Biol. Evol.">
        <title>Comparative Genomics of Early-Diverging Mushroom-Forming Fungi Provides Insights into the Origins of Lignocellulose Decay Capabilities.</title>
        <authorList>
            <person name="Nagy L.G."/>
            <person name="Riley R."/>
            <person name="Tritt A."/>
            <person name="Adam C."/>
            <person name="Daum C."/>
            <person name="Floudas D."/>
            <person name="Sun H."/>
            <person name="Yadav J.S."/>
            <person name="Pangilinan J."/>
            <person name="Larsson K.H."/>
            <person name="Matsuura K."/>
            <person name="Barry K."/>
            <person name="Labutti K."/>
            <person name="Kuo R."/>
            <person name="Ohm R.A."/>
            <person name="Bhattacharya S.S."/>
            <person name="Shirouzu T."/>
            <person name="Yoshinaga Y."/>
            <person name="Martin F.M."/>
            <person name="Grigoriev I.V."/>
            <person name="Hibbett D.S."/>
        </authorList>
    </citation>
    <scope>NUCLEOTIDE SEQUENCE [LARGE SCALE GENOMIC DNA]</scope>
    <source>
        <strain evidence="2 3">L-15889</strain>
    </source>
</reference>
<name>A0A165Q5B0_9APHY</name>